<sequence length="43" mass="5091">MTVSIQTMLQTYYQIFHAVLIQRCSLLKIIWIHFAKETSISHP</sequence>
<comment type="caution">
    <text evidence="1">The sequence shown here is derived from an EMBL/GenBank/DDBJ whole genome shotgun (WGS) entry which is preliminary data.</text>
</comment>
<evidence type="ECO:0000313" key="1">
    <source>
        <dbReference type="EMBL" id="CAD8113274.1"/>
    </source>
</evidence>
<organism evidence="1 2">
    <name type="scientific">Paramecium primaurelia</name>
    <dbReference type="NCBI Taxonomy" id="5886"/>
    <lineage>
        <taxon>Eukaryota</taxon>
        <taxon>Sar</taxon>
        <taxon>Alveolata</taxon>
        <taxon>Ciliophora</taxon>
        <taxon>Intramacronucleata</taxon>
        <taxon>Oligohymenophorea</taxon>
        <taxon>Peniculida</taxon>
        <taxon>Parameciidae</taxon>
        <taxon>Paramecium</taxon>
    </lineage>
</organism>
<reference evidence="1" key="1">
    <citation type="submission" date="2021-01" db="EMBL/GenBank/DDBJ databases">
        <authorList>
            <consortium name="Genoscope - CEA"/>
            <person name="William W."/>
        </authorList>
    </citation>
    <scope>NUCLEOTIDE SEQUENCE</scope>
</reference>
<keyword evidence="2" id="KW-1185">Reference proteome</keyword>
<protein>
    <submittedName>
        <fullName evidence="1">Uncharacterized protein</fullName>
    </submittedName>
</protein>
<dbReference type="EMBL" id="CAJJDM010000159">
    <property type="protein sequence ID" value="CAD8113274.1"/>
    <property type="molecule type" value="Genomic_DNA"/>
</dbReference>
<dbReference type="Proteomes" id="UP000688137">
    <property type="component" value="Unassembled WGS sequence"/>
</dbReference>
<gene>
    <name evidence="1" type="ORF">PPRIM_AZ9-3.1.T1540131</name>
</gene>
<dbReference type="AlphaFoldDB" id="A0A8S1QDR0"/>
<proteinExistence type="predicted"/>
<accession>A0A8S1QDR0</accession>
<name>A0A8S1QDR0_PARPR</name>
<evidence type="ECO:0000313" key="2">
    <source>
        <dbReference type="Proteomes" id="UP000688137"/>
    </source>
</evidence>